<accession>A0A1A8YIK2</accession>
<dbReference type="InterPro" id="IPR040315">
    <property type="entry name" value="WDR46/Utp7"/>
</dbReference>
<reference evidence="10" key="1">
    <citation type="submission" date="2016-05" db="EMBL/GenBank/DDBJ databases">
        <authorList>
            <person name="Naeem R."/>
        </authorList>
    </citation>
    <scope>NUCLEOTIDE SEQUENCE [LARGE SCALE GENOMIC DNA]</scope>
</reference>
<feature type="compositionally biased region" description="Basic residues" evidence="7">
    <location>
        <begin position="665"/>
        <end position="677"/>
    </location>
</feature>
<sequence>MEEDERNKDKDNRDRNKVVKGIRERIRKKEDLGIGLVSSCPLADVKGGVPVENLPNCKNIRKVQIKRKIGKDVKLAILSSKKMAAHSKLQFESEGYIRYRDKETERKSVMLGGKKGKLPLGEDAHKGKLPLGEDAHKGKLPLGEDAHKGKLPLGEDAHKGKLPLGEDSNKGKLPLGEDANKGKLPLGEDSNKGKFPLGEDANMNDYLPCDLDIEEQYEGVRRKRLSQKEIYERADVGTKKKVFDLSLNLGPYKCTYSRNGKYLLSTGNKGHITLIDAQNLEPMCELEVDETVRCNTILHNHKLFAVGQKRYMYIYDNTGMEVNCIKDILYTYQMEFLPYHFLLVSIGEFGELVYQDISIGKIITRKKTKRGSCFIMKHNKNNGLIYLGHKNGHVTLWSPNVDSSVCDIFCHYTPISAIGVQDNYLVTASVDCTYKLWDLRKLEYIKSYRAHNIINNIEVSDTSLVAFTMNSHFRTYRNFFTKPELYLTHNTYGEKIHSIAFQPFEDVCCAGLGNSIKSFLIPGAGLANIDTFVNNPYETKKQVRENEVRQLLEKLPPETIHFKKDEIGKINPYMVKENYVGDDNKRYFDRKMTQNLRKKKQVRDNTKMSNTCTGGSMTNQESALSAERGNDVESDIDSESGNFTEKHTHSKTITDSSKDQTTMERKKKKKKKKKKKNSLLNPNVPKYMRKSLKDRLKEEGVGNGSP</sequence>
<dbReference type="GO" id="GO:0032040">
    <property type="term" value="C:small-subunit processome"/>
    <property type="evidence" value="ECO:0007669"/>
    <property type="project" value="TreeGrafter"/>
</dbReference>
<evidence type="ECO:0000256" key="3">
    <source>
        <dbReference type="ARBA" id="ARBA00022574"/>
    </source>
</evidence>
<evidence type="ECO:0000313" key="10">
    <source>
        <dbReference type="Proteomes" id="UP000078555"/>
    </source>
</evidence>
<feature type="compositionally biased region" description="Basic and acidic residues" evidence="7">
    <location>
        <begin position="120"/>
        <end position="159"/>
    </location>
</feature>
<dbReference type="SMART" id="SM00320">
    <property type="entry name" value="WD40"/>
    <property type="match status" value="3"/>
</dbReference>
<dbReference type="FunFam" id="2.130.10.10:FF:000378">
    <property type="entry name" value="U3 small nucleolar RNA-associated protein 7"/>
    <property type="match status" value="1"/>
</dbReference>
<gene>
    <name evidence="9" type="ORF">POVWA1_006810</name>
</gene>
<evidence type="ECO:0000256" key="7">
    <source>
        <dbReference type="SAM" id="MobiDB-lite"/>
    </source>
</evidence>
<dbReference type="InterPro" id="IPR012952">
    <property type="entry name" value="BING4_C_dom"/>
</dbReference>
<evidence type="ECO:0000259" key="8">
    <source>
        <dbReference type="SMART" id="SM01033"/>
    </source>
</evidence>
<evidence type="ECO:0000256" key="2">
    <source>
        <dbReference type="ARBA" id="ARBA00022552"/>
    </source>
</evidence>
<dbReference type="InterPro" id="IPR001680">
    <property type="entry name" value="WD40_rpt"/>
</dbReference>
<evidence type="ECO:0000313" key="9">
    <source>
        <dbReference type="EMBL" id="SBT31370.1"/>
    </source>
</evidence>
<feature type="region of interest" description="Disordered" evidence="7">
    <location>
        <begin position="593"/>
        <end position="706"/>
    </location>
</feature>
<feature type="domain" description="BING4 C-terminal" evidence="8">
    <location>
        <begin position="485"/>
        <end position="572"/>
    </location>
</feature>
<name>A0A1A8YIK2_PLAOA</name>
<dbReference type="Proteomes" id="UP000078555">
    <property type="component" value="Unassembled WGS sequence"/>
</dbReference>
<feature type="compositionally biased region" description="Polar residues" evidence="7">
    <location>
        <begin position="607"/>
        <end position="623"/>
    </location>
</feature>
<dbReference type="PROSITE" id="PS50082">
    <property type="entry name" value="WD_REPEATS_2"/>
    <property type="match status" value="1"/>
</dbReference>
<dbReference type="Pfam" id="PF08149">
    <property type="entry name" value="BING4CT"/>
    <property type="match status" value="1"/>
</dbReference>
<keyword evidence="3 6" id="KW-0853">WD repeat</keyword>
<proteinExistence type="predicted"/>
<feature type="compositionally biased region" description="Basic and acidic residues" evidence="7">
    <location>
        <begin position="691"/>
        <end position="700"/>
    </location>
</feature>
<dbReference type="SUPFAM" id="SSF50978">
    <property type="entry name" value="WD40 repeat-like"/>
    <property type="match status" value="1"/>
</dbReference>
<keyword evidence="2" id="KW-0698">rRNA processing</keyword>
<evidence type="ECO:0000256" key="4">
    <source>
        <dbReference type="ARBA" id="ARBA00022737"/>
    </source>
</evidence>
<dbReference type="InterPro" id="IPR015943">
    <property type="entry name" value="WD40/YVTN_repeat-like_dom_sf"/>
</dbReference>
<dbReference type="PANTHER" id="PTHR14085:SF3">
    <property type="entry name" value="WD REPEAT-CONTAINING PROTEIN 46"/>
    <property type="match status" value="1"/>
</dbReference>
<dbReference type="PANTHER" id="PTHR14085">
    <property type="entry name" value="WD-REPEAT PROTEIN BING4"/>
    <property type="match status" value="1"/>
</dbReference>
<protein>
    <recommendedName>
        <fullName evidence="8">BING4 C-terminal domain-containing protein</fullName>
    </recommendedName>
</protein>
<keyword evidence="5" id="KW-0539">Nucleus</keyword>
<dbReference type="SMART" id="SM01033">
    <property type="entry name" value="BING4CT"/>
    <property type="match status" value="1"/>
</dbReference>
<feature type="repeat" description="WD" evidence="6">
    <location>
        <begin position="408"/>
        <end position="447"/>
    </location>
</feature>
<evidence type="ECO:0000256" key="5">
    <source>
        <dbReference type="ARBA" id="ARBA00023242"/>
    </source>
</evidence>
<dbReference type="EMBL" id="FLRD01000016">
    <property type="protein sequence ID" value="SBT31370.1"/>
    <property type="molecule type" value="Genomic_DNA"/>
</dbReference>
<keyword evidence="10" id="KW-1185">Reference proteome</keyword>
<evidence type="ECO:0000256" key="6">
    <source>
        <dbReference type="PROSITE-ProRule" id="PRU00221"/>
    </source>
</evidence>
<feature type="region of interest" description="Disordered" evidence="7">
    <location>
        <begin position="108"/>
        <end position="199"/>
    </location>
</feature>
<dbReference type="GO" id="GO:0030686">
    <property type="term" value="C:90S preribosome"/>
    <property type="evidence" value="ECO:0007669"/>
    <property type="project" value="TreeGrafter"/>
</dbReference>
<evidence type="ECO:0000256" key="1">
    <source>
        <dbReference type="ARBA" id="ARBA00004604"/>
    </source>
</evidence>
<dbReference type="AlphaFoldDB" id="A0A1A8YIK2"/>
<dbReference type="InterPro" id="IPR036322">
    <property type="entry name" value="WD40_repeat_dom_sf"/>
</dbReference>
<dbReference type="GO" id="GO:0000462">
    <property type="term" value="P:maturation of SSU-rRNA from tricistronic rRNA transcript (SSU-rRNA, 5.8S rRNA, LSU-rRNA)"/>
    <property type="evidence" value="ECO:0007669"/>
    <property type="project" value="TreeGrafter"/>
</dbReference>
<keyword evidence="4" id="KW-0677">Repeat</keyword>
<organism evidence="9 10">
    <name type="scientific">Plasmodium ovale wallikeri</name>
    <dbReference type="NCBI Taxonomy" id="864142"/>
    <lineage>
        <taxon>Eukaryota</taxon>
        <taxon>Sar</taxon>
        <taxon>Alveolata</taxon>
        <taxon>Apicomplexa</taxon>
        <taxon>Aconoidasida</taxon>
        <taxon>Haemosporida</taxon>
        <taxon>Plasmodiidae</taxon>
        <taxon>Plasmodium</taxon>
        <taxon>Plasmodium (Plasmodium)</taxon>
    </lineage>
</organism>
<dbReference type="Gene3D" id="2.130.10.10">
    <property type="entry name" value="YVTN repeat-like/Quinoprotein amine dehydrogenase"/>
    <property type="match status" value="1"/>
</dbReference>
<comment type="subcellular location">
    <subcellularLocation>
        <location evidence="1">Nucleus</location>
        <location evidence="1">Nucleolus</location>
    </subcellularLocation>
</comment>